<dbReference type="PROSITE" id="PS51471">
    <property type="entry name" value="FE2OG_OXY"/>
    <property type="match status" value="1"/>
</dbReference>
<evidence type="ECO:0000256" key="8">
    <source>
        <dbReference type="SAM" id="Coils"/>
    </source>
</evidence>
<dbReference type="SUPFAM" id="SSF103088">
    <property type="entry name" value="OmpA-like"/>
    <property type="match status" value="1"/>
</dbReference>
<keyword evidence="12" id="KW-1185">Reference proteome</keyword>
<keyword evidence="3" id="KW-0479">Metal-binding</keyword>
<dbReference type="GO" id="GO:0051213">
    <property type="term" value="F:dioxygenase activity"/>
    <property type="evidence" value="ECO:0007669"/>
    <property type="project" value="UniProtKB-KW"/>
</dbReference>
<dbReference type="InterPro" id="IPR037151">
    <property type="entry name" value="AlkB-like_sf"/>
</dbReference>
<evidence type="ECO:0000313" key="12">
    <source>
        <dbReference type="Proteomes" id="UP000601435"/>
    </source>
</evidence>
<feature type="region of interest" description="Disordered" evidence="9">
    <location>
        <begin position="688"/>
        <end position="725"/>
    </location>
</feature>
<dbReference type="Pfam" id="PF00535">
    <property type="entry name" value="Glycos_transf_2"/>
    <property type="match status" value="1"/>
</dbReference>
<feature type="domain" description="Fe2OG dioxygenase" evidence="10">
    <location>
        <begin position="414"/>
        <end position="523"/>
    </location>
</feature>
<dbReference type="PANTHER" id="PTHR46030">
    <property type="entry name" value="ALPHA-KETOGLUTARATE-DEPENDENT DIOXYGENASE ALKB HOMOLOG 6"/>
    <property type="match status" value="1"/>
</dbReference>
<feature type="compositionally biased region" description="Polar residues" evidence="9">
    <location>
        <begin position="694"/>
        <end position="725"/>
    </location>
</feature>
<feature type="coiled-coil region" evidence="8">
    <location>
        <begin position="557"/>
        <end position="599"/>
    </location>
</feature>
<feature type="region of interest" description="Disordered" evidence="9">
    <location>
        <begin position="1191"/>
        <end position="1213"/>
    </location>
</feature>
<dbReference type="GO" id="GO:0046872">
    <property type="term" value="F:metal ion binding"/>
    <property type="evidence" value="ECO:0007669"/>
    <property type="project" value="UniProtKB-KW"/>
</dbReference>
<dbReference type="GO" id="GO:0005634">
    <property type="term" value="C:nucleus"/>
    <property type="evidence" value="ECO:0007669"/>
    <property type="project" value="UniProtKB-SubCell"/>
</dbReference>
<protein>
    <submittedName>
        <fullName evidence="11">Alkbh6 protein</fullName>
    </submittedName>
</protein>
<dbReference type="InterPro" id="IPR029044">
    <property type="entry name" value="Nucleotide-diphossugar_trans"/>
</dbReference>
<dbReference type="SUPFAM" id="SSF53448">
    <property type="entry name" value="Nucleotide-diphospho-sugar transferases"/>
    <property type="match status" value="2"/>
</dbReference>
<organism evidence="11 12">
    <name type="scientific">Symbiodinium necroappetens</name>
    <dbReference type="NCBI Taxonomy" id="1628268"/>
    <lineage>
        <taxon>Eukaryota</taxon>
        <taxon>Sar</taxon>
        <taxon>Alveolata</taxon>
        <taxon>Dinophyceae</taxon>
        <taxon>Suessiales</taxon>
        <taxon>Symbiodiniaceae</taxon>
        <taxon>Symbiodinium</taxon>
    </lineage>
</organism>
<feature type="compositionally biased region" description="Basic residues" evidence="9">
    <location>
        <begin position="1"/>
        <end position="11"/>
    </location>
</feature>
<accession>A0A812M871</accession>
<keyword evidence="7" id="KW-0539">Nucleus</keyword>
<dbReference type="SUPFAM" id="SSF51197">
    <property type="entry name" value="Clavaminate synthase-like"/>
    <property type="match status" value="1"/>
</dbReference>
<proteinExistence type="inferred from homology"/>
<dbReference type="InterPro" id="IPR001173">
    <property type="entry name" value="Glyco_trans_2-like"/>
</dbReference>
<dbReference type="OrthoDB" id="426887at2759"/>
<feature type="region of interest" description="Disordered" evidence="9">
    <location>
        <begin position="737"/>
        <end position="815"/>
    </location>
</feature>
<dbReference type="InterPro" id="IPR027450">
    <property type="entry name" value="AlkB-like"/>
</dbReference>
<dbReference type="Gene3D" id="3.90.550.10">
    <property type="entry name" value="Spore Coat Polysaccharide Biosynthesis Protein SpsA, Chain A"/>
    <property type="match status" value="2"/>
</dbReference>
<feature type="region of interest" description="Disordered" evidence="9">
    <location>
        <begin position="1316"/>
        <end position="1338"/>
    </location>
</feature>
<feature type="non-terminal residue" evidence="11">
    <location>
        <position position="1"/>
    </location>
</feature>
<feature type="region of interest" description="Disordered" evidence="9">
    <location>
        <begin position="1018"/>
        <end position="1044"/>
    </location>
</feature>
<dbReference type="EMBL" id="CAJNJA010010107">
    <property type="protein sequence ID" value="CAE7253766.1"/>
    <property type="molecule type" value="Genomic_DNA"/>
</dbReference>
<dbReference type="Proteomes" id="UP000601435">
    <property type="component" value="Unassembled WGS sequence"/>
</dbReference>
<gene>
    <name evidence="11" type="primary">Alkbh6</name>
    <name evidence="11" type="ORF">SNEC2469_LOCUS5409</name>
</gene>
<evidence type="ECO:0000256" key="2">
    <source>
        <dbReference type="ARBA" id="ARBA00007879"/>
    </source>
</evidence>
<evidence type="ECO:0000259" key="10">
    <source>
        <dbReference type="PROSITE" id="PS51471"/>
    </source>
</evidence>
<evidence type="ECO:0000256" key="9">
    <source>
        <dbReference type="SAM" id="MobiDB-lite"/>
    </source>
</evidence>
<evidence type="ECO:0000256" key="5">
    <source>
        <dbReference type="ARBA" id="ARBA00023002"/>
    </source>
</evidence>
<keyword evidence="8" id="KW-0175">Coiled coil</keyword>
<evidence type="ECO:0000256" key="7">
    <source>
        <dbReference type="ARBA" id="ARBA00023242"/>
    </source>
</evidence>
<dbReference type="Gene3D" id="2.60.120.590">
    <property type="entry name" value="Alpha-ketoglutarate-dependent dioxygenase AlkB-like"/>
    <property type="match status" value="1"/>
</dbReference>
<dbReference type="InterPro" id="IPR002495">
    <property type="entry name" value="Glyco_trans_8"/>
</dbReference>
<dbReference type="InterPro" id="IPR032862">
    <property type="entry name" value="ALKBH6"/>
</dbReference>
<comment type="caution">
    <text evidence="11">The sequence shown here is derived from an EMBL/GenBank/DDBJ whole genome shotgun (WGS) entry which is preliminary data.</text>
</comment>
<keyword evidence="5" id="KW-0560">Oxidoreductase</keyword>
<dbReference type="PANTHER" id="PTHR46030:SF1">
    <property type="entry name" value="ALPHA-KETOGLUTARATE-DEPENDENT DIOXYGENASE ALKB HOMOLOG 6"/>
    <property type="match status" value="1"/>
</dbReference>
<evidence type="ECO:0000256" key="4">
    <source>
        <dbReference type="ARBA" id="ARBA00022964"/>
    </source>
</evidence>
<dbReference type="InterPro" id="IPR005123">
    <property type="entry name" value="Oxoglu/Fe-dep_dioxygenase_dom"/>
</dbReference>
<comment type="similarity">
    <text evidence="2">Belongs to the alkB family.</text>
</comment>
<dbReference type="Pfam" id="PF01501">
    <property type="entry name" value="Glyco_transf_8"/>
    <property type="match status" value="1"/>
</dbReference>
<keyword evidence="6" id="KW-0408">Iron</keyword>
<evidence type="ECO:0000256" key="1">
    <source>
        <dbReference type="ARBA" id="ARBA00004123"/>
    </source>
</evidence>
<dbReference type="Pfam" id="PF13532">
    <property type="entry name" value="2OG-FeII_Oxy_2"/>
    <property type="match status" value="1"/>
</dbReference>
<comment type="subcellular location">
    <subcellularLocation>
        <location evidence="1">Nucleus</location>
    </subcellularLocation>
</comment>
<evidence type="ECO:0000256" key="3">
    <source>
        <dbReference type="ARBA" id="ARBA00022723"/>
    </source>
</evidence>
<evidence type="ECO:0000256" key="6">
    <source>
        <dbReference type="ARBA" id="ARBA00023004"/>
    </source>
</evidence>
<sequence>MARSRSSRSRSRSPGGWRCLRQGEVQGSSPEVRTPTETRRRTAFVSLATEDYGRGALVMSASMRTRLPEDVDVVVFSDAELAVVPGVSVRELEDLPKVSPPQQAGEPLMPHFRFCWRKLGLWALEEYDVIFYLDSDMLAVGDVAGLLDFLPEEGQLGAVPSCECWRSESCNYTLGPREGLYVNAGLLCFRPSMLELGKMREALANWTFSERDAQPNAAHFFPEAMPFAEQDFLNSFFRGRIRPLPSAFNALQHAMKNPKHMAALELEKCRILHYVMGKPWERASRVDEDVADLRALWWQAWKDNASKACLHPRWERHRVHAALPLFLVKDFVNVEGEASLISEIYGEELKAHGLGRYARSERSATQGRWTQLRRRRLMCLGGVPHPDGAICEDLPPAIFQLGSNLVRVGATEGPPNQCFINHYSPGEGIDAHCDGPQFHPEVAILTLEGPALLHFGLVEKKAYLHLPPRFEVLLEPRSLLVMRGEAYNLYVHRIDHAEAETTRDGLEVQRARRRTSLTFRRLAHVKLESKDVKGEAERLGRQAQWRWFATQLSEFEVEELRCQHALKVAELERARREQVDELKRSNAEESDQLRSALESARWQADVYVREHQEAVREICLRQRENARLAKKHSESRQEALELAVRLEALKAAEEPRDLHNIFFSSIFEQPQKSQLPCFAMAVEEADPTDKHTGTLDNNVAMQTDGVSGSKKPSSQGYPHTTPTQNCKMALVEVTKVTKEASATSRPDPEDEATTANYAGPLDVSMSDAVTEDTAPGAETETPQEDKNLPAQLVEPNRQEAKTCRGDASPLESLRRGQPESQLTACFNLPDVTETLGAACCDPPLLGRLGMADVTLHRLIFSRSFAERRAQDFCENGMIWASGCTSLEQLQIGLSVSEVCASDSQNHLYFEYGGGVNLLEETKQLVHAAALFAQKHPRLRLHVDAHAGVGAPRGIATSTSRRRAECVQTELVALGVDQERVSTTSWGRRVASVWSEPEGNAAARAELYFRLGEKEFPVRPDHYQDVPEGNKGDSPDSDSDGDHPNIRRQRMLAMLRALGYPVQIVYRNPENAGAPARQAELQAVRHRYNLLLQTAAEWREALIRKQGDCDLWRRRSESKGLAVRRDDAELQAEIQSLVAAPAFSPPRLGYWGEAFGGDRPTTQTTSHIGQDDSRSAASWAGWMRTPNRRTAPLQSPLWRRPARRGRSLESSRLGLPVSGPRLDVTPRSPSPHPAGELLLRLVIVWLVPGGALAAGVTPDLLTSLLSIGATLCEIWIWLSALTSSKRRSPPWRSFFLRLAGLCTLQLWSLLLHESMRPDDSDQPAEPVQSEKPANFDAPMMRGSKAKSMVVPPKMSAPSPSPRPLAAVEVETPRIARASLAAVGEGNFVVDAEPEDLKWSPRTISVVLPCAEERDLAFKTVKSVFDETPTDILHEIVVVDDGSNPPLSETHLNSDVQKKYKILIKRHDRTVGLIGAKKTGGDAATGDIIVFFD</sequence>
<feature type="region of interest" description="Disordered" evidence="9">
    <location>
        <begin position="1153"/>
        <end position="1172"/>
    </location>
</feature>
<reference evidence="11" key="1">
    <citation type="submission" date="2021-02" db="EMBL/GenBank/DDBJ databases">
        <authorList>
            <person name="Dougan E. K."/>
            <person name="Rhodes N."/>
            <person name="Thang M."/>
            <person name="Chan C."/>
        </authorList>
    </citation>
    <scope>NUCLEOTIDE SEQUENCE</scope>
</reference>
<dbReference type="GO" id="GO:0016757">
    <property type="term" value="F:glycosyltransferase activity"/>
    <property type="evidence" value="ECO:0007669"/>
    <property type="project" value="InterPro"/>
</dbReference>
<dbReference type="InterPro" id="IPR036737">
    <property type="entry name" value="OmpA-like_sf"/>
</dbReference>
<dbReference type="Gene3D" id="3.30.1330.60">
    <property type="entry name" value="OmpA-like domain"/>
    <property type="match status" value="1"/>
</dbReference>
<evidence type="ECO:0000313" key="11">
    <source>
        <dbReference type="EMBL" id="CAE7253766.1"/>
    </source>
</evidence>
<feature type="region of interest" description="Disordered" evidence="9">
    <location>
        <begin position="1"/>
        <end position="39"/>
    </location>
</feature>
<keyword evidence="4" id="KW-0223">Dioxygenase</keyword>
<name>A0A812M871_9DINO</name>